<evidence type="ECO:0000256" key="1">
    <source>
        <dbReference type="SAM" id="MobiDB-lite"/>
    </source>
</evidence>
<protein>
    <submittedName>
        <fullName evidence="2">Uncharacterized protein</fullName>
    </submittedName>
</protein>
<reference evidence="2 3" key="1">
    <citation type="submission" date="2019-05" db="EMBL/GenBank/DDBJ databases">
        <title>Another draft genome of Portunus trituberculatus and its Hox gene families provides insights of decapod evolution.</title>
        <authorList>
            <person name="Jeong J.-H."/>
            <person name="Song I."/>
            <person name="Kim S."/>
            <person name="Choi T."/>
            <person name="Kim D."/>
            <person name="Ryu S."/>
            <person name="Kim W."/>
        </authorList>
    </citation>
    <scope>NUCLEOTIDE SEQUENCE [LARGE SCALE GENOMIC DNA]</scope>
    <source>
        <tissue evidence="2">Muscle</tissue>
    </source>
</reference>
<name>A0A5B7CYE5_PORTR</name>
<dbReference type="OrthoDB" id="66620at2759"/>
<evidence type="ECO:0000313" key="2">
    <source>
        <dbReference type="EMBL" id="MPC13901.1"/>
    </source>
</evidence>
<gene>
    <name evidence="2" type="ORF">E2C01_006650</name>
</gene>
<evidence type="ECO:0000313" key="3">
    <source>
        <dbReference type="Proteomes" id="UP000324222"/>
    </source>
</evidence>
<proteinExistence type="predicted"/>
<feature type="region of interest" description="Disordered" evidence="1">
    <location>
        <begin position="1"/>
        <end position="36"/>
    </location>
</feature>
<comment type="caution">
    <text evidence="2">The sequence shown here is derived from an EMBL/GenBank/DDBJ whole genome shotgun (WGS) entry which is preliminary data.</text>
</comment>
<organism evidence="2 3">
    <name type="scientific">Portunus trituberculatus</name>
    <name type="common">Swimming crab</name>
    <name type="synonym">Neptunus trituberculatus</name>
    <dbReference type="NCBI Taxonomy" id="210409"/>
    <lineage>
        <taxon>Eukaryota</taxon>
        <taxon>Metazoa</taxon>
        <taxon>Ecdysozoa</taxon>
        <taxon>Arthropoda</taxon>
        <taxon>Crustacea</taxon>
        <taxon>Multicrustacea</taxon>
        <taxon>Malacostraca</taxon>
        <taxon>Eumalacostraca</taxon>
        <taxon>Eucarida</taxon>
        <taxon>Decapoda</taxon>
        <taxon>Pleocyemata</taxon>
        <taxon>Brachyura</taxon>
        <taxon>Eubrachyura</taxon>
        <taxon>Portunoidea</taxon>
        <taxon>Portunidae</taxon>
        <taxon>Portuninae</taxon>
        <taxon>Portunus</taxon>
    </lineage>
</organism>
<feature type="compositionally biased region" description="Basic and acidic residues" evidence="1">
    <location>
        <begin position="103"/>
        <end position="114"/>
    </location>
</feature>
<sequence>MLHPSAAKSFRSNCPSPPPSFSSSSSSPRLIDSDTSTKSTVGMFKSFLMFCRFERHAGHPARTNSATQLCTDFTLRMYNLHLSPKIFSKAIHKTKIASFKMPAHGEDRQPRETDSLLASEEDSSDSSDDNYLKRVLFIKELQQEDWTHFPGKRISYGTCKQRVGITLTWRDLSVYVPEKKTCFTRRHNQYQPVKKVLSNVFGAVQSGSLLAMMGAR</sequence>
<dbReference type="EMBL" id="VSRR010000314">
    <property type="protein sequence ID" value="MPC13901.1"/>
    <property type="molecule type" value="Genomic_DNA"/>
</dbReference>
<feature type="region of interest" description="Disordered" evidence="1">
    <location>
        <begin position="100"/>
        <end position="128"/>
    </location>
</feature>
<feature type="compositionally biased region" description="Acidic residues" evidence="1">
    <location>
        <begin position="119"/>
        <end position="128"/>
    </location>
</feature>
<dbReference type="Proteomes" id="UP000324222">
    <property type="component" value="Unassembled WGS sequence"/>
</dbReference>
<keyword evidence="3" id="KW-1185">Reference proteome</keyword>
<dbReference type="AlphaFoldDB" id="A0A5B7CYE5"/>
<accession>A0A5B7CYE5</accession>